<dbReference type="Proteomes" id="UP001472677">
    <property type="component" value="Unassembled WGS sequence"/>
</dbReference>
<name>A0ABR2EZJ7_9ROSI</name>
<proteinExistence type="predicted"/>
<keyword evidence="3" id="KW-1185">Reference proteome</keyword>
<reference evidence="2 3" key="1">
    <citation type="journal article" date="2024" name="G3 (Bethesda)">
        <title>Genome assembly of Hibiscus sabdariffa L. provides insights into metabolisms of medicinal natural products.</title>
        <authorList>
            <person name="Kim T."/>
        </authorList>
    </citation>
    <scope>NUCLEOTIDE SEQUENCE [LARGE SCALE GENOMIC DNA]</scope>
    <source>
        <strain evidence="2">TK-2024</strain>
        <tissue evidence="2">Old leaves</tissue>
    </source>
</reference>
<evidence type="ECO:0000313" key="2">
    <source>
        <dbReference type="EMBL" id="KAK8568106.1"/>
    </source>
</evidence>
<dbReference type="EMBL" id="JBBPBM010000009">
    <property type="protein sequence ID" value="KAK8568106.1"/>
    <property type="molecule type" value="Genomic_DNA"/>
</dbReference>
<feature type="region of interest" description="Disordered" evidence="1">
    <location>
        <begin position="85"/>
        <end position="126"/>
    </location>
</feature>
<comment type="caution">
    <text evidence="2">The sequence shown here is derived from an EMBL/GenBank/DDBJ whole genome shotgun (WGS) entry which is preliminary data.</text>
</comment>
<sequence length="259" mass="29230">MSGEDIGIVIISEQGRVYTSDNADAVIHRLENRSQQEASTNALKRLRRSDCGAFTHGYRSQRIVKERETLSLLCRPEDSSTCLHDNDEDAGFVKRSTDDDDVVNDDDGAGTHNRRPGRIVNERDDHDNRNETTILKFKSLWLEHQRRTLTTTADCDGNGGDYNSYEDTDTDNEKYKNRKAVEEQDVIPFIDYLKIKDEDIKGCGCGRDHRRWVACLQLLVVGITFTGASAFIHFQAISNGERGGPGLIRRQDLLVLGLL</sequence>
<protein>
    <submittedName>
        <fullName evidence="2">Uncharacterized protein</fullName>
    </submittedName>
</protein>
<evidence type="ECO:0000256" key="1">
    <source>
        <dbReference type="SAM" id="MobiDB-lite"/>
    </source>
</evidence>
<gene>
    <name evidence="2" type="ORF">V6N12_006670</name>
</gene>
<feature type="compositionally biased region" description="Acidic residues" evidence="1">
    <location>
        <begin position="98"/>
        <end position="108"/>
    </location>
</feature>
<accession>A0ABR2EZJ7</accession>
<organism evidence="2 3">
    <name type="scientific">Hibiscus sabdariffa</name>
    <name type="common">roselle</name>
    <dbReference type="NCBI Taxonomy" id="183260"/>
    <lineage>
        <taxon>Eukaryota</taxon>
        <taxon>Viridiplantae</taxon>
        <taxon>Streptophyta</taxon>
        <taxon>Embryophyta</taxon>
        <taxon>Tracheophyta</taxon>
        <taxon>Spermatophyta</taxon>
        <taxon>Magnoliopsida</taxon>
        <taxon>eudicotyledons</taxon>
        <taxon>Gunneridae</taxon>
        <taxon>Pentapetalae</taxon>
        <taxon>rosids</taxon>
        <taxon>malvids</taxon>
        <taxon>Malvales</taxon>
        <taxon>Malvaceae</taxon>
        <taxon>Malvoideae</taxon>
        <taxon>Hibiscus</taxon>
    </lineage>
</organism>
<evidence type="ECO:0000313" key="3">
    <source>
        <dbReference type="Proteomes" id="UP001472677"/>
    </source>
</evidence>